<dbReference type="Proteomes" id="UP000185596">
    <property type="component" value="Unassembled WGS sequence"/>
</dbReference>
<dbReference type="PANTHER" id="PTHR33495">
    <property type="entry name" value="ANTI-SIGMA FACTOR ANTAGONIST TM_1081-RELATED-RELATED"/>
    <property type="match status" value="1"/>
</dbReference>
<feature type="domain" description="STAS" evidence="1">
    <location>
        <begin position="7"/>
        <end position="113"/>
    </location>
</feature>
<accession>A0A1Q8C2M4</accession>
<dbReference type="STRING" id="1912961.BU204_34130"/>
<dbReference type="PROSITE" id="PS50801">
    <property type="entry name" value="STAS"/>
    <property type="match status" value="1"/>
</dbReference>
<comment type="caution">
    <text evidence="2">The sequence shown here is derived from an EMBL/GenBank/DDBJ whole genome shotgun (WGS) entry which is preliminary data.</text>
</comment>
<dbReference type="OrthoDB" id="3627221at2"/>
<dbReference type="SUPFAM" id="SSF52091">
    <property type="entry name" value="SpoIIaa-like"/>
    <property type="match status" value="1"/>
</dbReference>
<dbReference type="AlphaFoldDB" id="A0A1Q8C2M4"/>
<dbReference type="EMBL" id="MSIE01000093">
    <property type="protein sequence ID" value="OLF08592.1"/>
    <property type="molecule type" value="Genomic_DNA"/>
</dbReference>
<keyword evidence="3" id="KW-1185">Reference proteome</keyword>
<protein>
    <recommendedName>
        <fullName evidence="1">STAS domain-containing protein</fullName>
    </recommendedName>
</protein>
<gene>
    <name evidence="2" type="ORF">BU204_34130</name>
</gene>
<dbReference type="InterPro" id="IPR036513">
    <property type="entry name" value="STAS_dom_sf"/>
</dbReference>
<proteinExistence type="predicted"/>
<evidence type="ECO:0000313" key="2">
    <source>
        <dbReference type="EMBL" id="OLF08592.1"/>
    </source>
</evidence>
<evidence type="ECO:0000259" key="1">
    <source>
        <dbReference type="PROSITE" id="PS50801"/>
    </source>
</evidence>
<reference evidence="2 3" key="1">
    <citation type="submission" date="2016-12" db="EMBL/GenBank/DDBJ databases">
        <title>The draft genome sequence of Actinophytocola sp. 11-183.</title>
        <authorList>
            <person name="Wang W."/>
            <person name="Yuan L."/>
        </authorList>
    </citation>
    <scope>NUCLEOTIDE SEQUENCE [LARGE SCALE GENOMIC DNA]</scope>
    <source>
        <strain evidence="2 3">11-183</strain>
    </source>
</reference>
<name>A0A1Q8C2M4_9PSEU</name>
<dbReference type="Pfam" id="PF01740">
    <property type="entry name" value="STAS"/>
    <property type="match status" value="1"/>
</dbReference>
<dbReference type="RefSeq" id="WP_075129941.1">
    <property type="nucleotide sequence ID" value="NZ_MSIE01000093.1"/>
</dbReference>
<dbReference type="GO" id="GO:0043856">
    <property type="term" value="F:anti-sigma factor antagonist activity"/>
    <property type="evidence" value="ECO:0007669"/>
    <property type="project" value="TreeGrafter"/>
</dbReference>
<dbReference type="PANTHER" id="PTHR33495:SF2">
    <property type="entry name" value="ANTI-SIGMA FACTOR ANTAGONIST TM_1081-RELATED"/>
    <property type="match status" value="1"/>
</dbReference>
<dbReference type="Gene3D" id="3.30.750.24">
    <property type="entry name" value="STAS domain"/>
    <property type="match status" value="1"/>
</dbReference>
<dbReference type="InterPro" id="IPR002645">
    <property type="entry name" value="STAS_dom"/>
</dbReference>
<evidence type="ECO:0000313" key="3">
    <source>
        <dbReference type="Proteomes" id="UP000185596"/>
    </source>
</evidence>
<organism evidence="2 3">
    <name type="scientific">Actinophytocola xanthii</name>
    <dbReference type="NCBI Taxonomy" id="1912961"/>
    <lineage>
        <taxon>Bacteria</taxon>
        <taxon>Bacillati</taxon>
        <taxon>Actinomycetota</taxon>
        <taxon>Actinomycetes</taxon>
        <taxon>Pseudonocardiales</taxon>
        <taxon>Pseudonocardiaceae</taxon>
    </lineage>
</organism>
<dbReference type="CDD" id="cd07043">
    <property type="entry name" value="STAS_anti-anti-sigma_factors"/>
    <property type="match status" value="1"/>
</dbReference>
<sequence>MDRLPLSTRRVEFREDLVVIRVTGEVDLGSAPQLALALGGALPPVTVVDLTQVAFLAVAGLRVLVAAMRRASTEGRRFGLVADDRLALRVLRMSGVAASIPTFESLSDALRELAAQDTVRD</sequence>